<keyword evidence="3" id="KW-1185">Reference proteome</keyword>
<reference evidence="3" key="1">
    <citation type="journal article" date="2019" name="Int. J. Syst. Evol. Microbiol.">
        <title>The Global Catalogue of Microorganisms (GCM) 10K type strain sequencing project: providing services to taxonomists for standard genome sequencing and annotation.</title>
        <authorList>
            <consortium name="The Broad Institute Genomics Platform"/>
            <consortium name="The Broad Institute Genome Sequencing Center for Infectious Disease"/>
            <person name="Wu L."/>
            <person name="Ma J."/>
        </authorList>
    </citation>
    <scope>NUCLEOTIDE SEQUENCE [LARGE SCALE GENOMIC DNA]</scope>
    <source>
        <strain evidence="3">JCM 12165</strain>
    </source>
</reference>
<feature type="transmembrane region" description="Helical" evidence="1">
    <location>
        <begin position="102"/>
        <end position="121"/>
    </location>
</feature>
<evidence type="ECO:0008006" key="4">
    <source>
        <dbReference type="Google" id="ProtNLM"/>
    </source>
</evidence>
<sequence>MSIAVSVLLLVAGVVNGLPVAGLAGAAALRRLYGVEVADPDLLVLMRHRAVLLGLLGAALIVAAVVPQWRLPAAVAGLVSMLAFVGLAAVEPARGRATVTTMRIDAVLGAALAVAVGLELAA</sequence>
<keyword evidence="1" id="KW-0472">Membrane</keyword>
<feature type="transmembrane region" description="Helical" evidence="1">
    <location>
        <begin position="50"/>
        <end position="66"/>
    </location>
</feature>
<proteinExistence type="predicted"/>
<evidence type="ECO:0000313" key="3">
    <source>
        <dbReference type="Proteomes" id="UP001597145"/>
    </source>
</evidence>
<keyword evidence="1" id="KW-0812">Transmembrane</keyword>
<dbReference type="EMBL" id="JBHUCP010000007">
    <property type="protein sequence ID" value="MFD1529960.1"/>
    <property type="molecule type" value="Genomic_DNA"/>
</dbReference>
<feature type="transmembrane region" description="Helical" evidence="1">
    <location>
        <begin position="73"/>
        <end position="90"/>
    </location>
</feature>
<dbReference type="RefSeq" id="WP_343976365.1">
    <property type="nucleotide sequence ID" value="NZ_BAAAJG010000008.1"/>
</dbReference>
<gene>
    <name evidence="2" type="ORF">ACFSCY_10945</name>
</gene>
<keyword evidence="1" id="KW-1133">Transmembrane helix</keyword>
<accession>A0ABW4FH20</accession>
<organism evidence="2 3">
    <name type="scientific">Pseudonocardia aurantiaca</name>
    <dbReference type="NCBI Taxonomy" id="75290"/>
    <lineage>
        <taxon>Bacteria</taxon>
        <taxon>Bacillati</taxon>
        <taxon>Actinomycetota</taxon>
        <taxon>Actinomycetes</taxon>
        <taxon>Pseudonocardiales</taxon>
        <taxon>Pseudonocardiaceae</taxon>
        <taxon>Pseudonocardia</taxon>
    </lineage>
</organism>
<name>A0ABW4FH20_9PSEU</name>
<protein>
    <recommendedName>
        <fullName evidence="4">Phosphopantetheine adenylyltransferase</fullName>
    </recommendedName>
</protein>
<dbReference type="Proteomes" id="UP001597145">
    <property type="component" value="Unassembled WGS sequence"/>
</dbReference>
<comment type="caution">
    <text evidence="2">The sequence shown here is derived from an EMBL/GenBank/DDBJ whole genome shotgun (WGS) entry which is preliminary data.</text>
</comment>
<evidence type="ECO:0000256" key="1">
    <source>
        <dbReference type="SAM" id="Phobius"/>
    </source>
</evidence>
<evidence type="ECO:0000313" key="2">
    <source>
        <dbReference type="EMBL" id="MFD1529960.1"/>
    </source>
</evidence>